<sequence length="203" mass="22314">MDLSQDDLTSVRQEVLHKLILRQPNPGSPQKSYMDLAQDNLTPVHQEVLHELTSPSNPTPVPSLQNAVLHGLVTQKPYTGSPFPRTKFDMNSSSNQKPRKERPRRSLLTPAKSIHTSNKKTSSASYYQHSAKHLYPHRVLLPSMVARASFLPAKSSICQVYSATESSSPTGILAVIIPSGSESLSFNISPGYDFPAPVKDLLS</sequence>
<evidence type="ECO:0000256" key="1">
    <source>
        <dbReference type="SAM" id="MobiDB-lite"/>
    </source>
</evidence>
<name>A0AAV1B425_VICFA</name>
<keyword evidence="3" id="KW-1185">Reference proteome</keyword>
<dbReference type="Proteomes" id="UP001157006">
    <property type="component" value="Chromosome 6"/>
</dbReference>
<evidence type="ECO:0000313" key="3">
    <source>
        <dbReference type="Proteomes" id="UP001157006"/>
    </source>
</evidence>
<gene>
    <name evidence="2" type="ORF">VFH_VI075120</name>
</gene>
<dbReference type="EMBL" id="OX451741">
    <property type="protein sequence ID" value="CAI8617404.1"/>
    <property type="molecule type" value="Genomic_DNA"/>
</dbReference>
<organism evidence="2 3">
    <name type="scientific">Vicia faba</name>
    <name type="common">Broad bean</name>
    <name type="synonym">Faba vulgaris</name>
    <dbReference type="NCBI Taxonomy" id="3906"/>
    <lineage>
        <taxon>Eukaryota</taxon>
        <taxon>Viridiplantae</taxon>
        <taxon>Streptophyta</taxon>
        <taxon>Embryophyta</taxon>
        <taxon>Tracheophyta</taxon>
        <taxon>Spermatophyta</taxon>
        <taxon>Magnoliopsida</taxon>
        <taxon>eudicotyledons</taxon>
        <taxon>Gunneridae</taxon>
        <taxon>Pentapetalae</taxon>
        <taxon>rosids</taxon>
        <taxon>fabids</taxon>
        <taxon>Fabales</taxon>
        <taxon>Fabaceae</taxon>
        <taxon>Papilionoideae</taxon>
        <taxon>50 kb inversion clade</taxon>
        <taxon>NPAAA clade</taxon>
        <taxon>Hologalegina</taxon>
        <taxon>IRL clade</taxon>
        <taxon>Fabeae</taxon>
        <taxon>Vicia</taxon>
    </lineage>
</organism>
<evidence type="ECO:0000313" key="2">
    <source>
        <dbReference type="EMBL" id="CAI8617404.1"/>
    </source>
</evidence>
<dbReference type="AlphaFoldDB" id="A0AAV1B425"/>
<feature type="region of interest" description="Disordered" evidence="1">
    <location>
        <begin position="75"/>
        <end position="123"/>
    </location>
</feature>
<feature type="compositionally biased region" description="Polar residues" evidence="1">
    <location>
        <begin position="114"/>
        <end position="123"/>
    </location>
</feature>
<protein>
    <submittedName>
        <fullName evidence="2">Uncharacterized protein</fullName>
    </submittedName>
</protein>
<reference evidence="2 3" key="1">
    <citation type="submission" date="2023-01" db="EMBL/GenBank/DDBJ databases">
        <authorList>
            <person name="Kreplak J."/>
        </authorList>
    </citation>
    <scope>NUCLEOTIDE SEQUENCE [LARGE SCALE GENOMIC DNA]</scope>
</reference>
<accession>A0AAV1B425</accession>
<proteinExistence type="predicted"/>